<feature type="region of interest" description="Disordered" evidence="1">
    <location>
        <begin position="1"/>
        <end position="42"/>
    </location>
</feature>
<reference evidence="2" key="2">
    <citation type="submission" date="2005-07" db="EMBL/GenBank/DDBJ databases">
        <authorList>
            <person name="Mural R.J."/>
            <person name="Li P.W."/>
            <person name="Adams M.D."/>
            <person name="Amanatides P.G."/>
            <person name="Baden-Tillson H."/>
            <person name="Barnstead M."/>
            <person name="Chin S.H."/>
            <person name="Dew I."/>
            <person name="Evans C.A."/>
            <person name="Ferriera S."/>
            <person name="Flanigan M."/>
            <person name="Fosler C."/>
            <person name="Glodek A."/>
            <person name="Gu Z."/>
            <person name="Holt R.A."/>
            <person name="Jennings D."/>
            <person name="Kraft C.L."/>
            <person name="Lu F."/>
            <person name="Nguyen T."/>
            <person name="Nusskern D.R."/>
            <person name="Pfannkoch C.M."/>
            <person name="Sitter C."/>
            <person name="Sutton G.G."/>
            <person name="Venter J.C."/>
            <person name="Wang Z."/>
            <person name="Woodage T."/>
            <person name="Zheng X.H."/>
            <person name="Zhong F."/>
        </authorList>
    </citation>
    <scope>NUCLEOTIDE SEQUENCE</scope>
    <source>
        <strain evidence="2">BN</strain>
    </source>
</reference>
<organism evidence="2">
    <name type="scientific">Rattus norvegicus</name>
    <name type="common">Rat</name>
    <dbReference type="NCBI Taxonomy" id="10116"/>
    <lineage>
        <taxon>Eukaryota</taxon>
        <taxon>Metazoa</taxon>
        <taxon>Chordata</taxon>
        <taxon>Craniata</taxon>
        <taxon>Vertebrata</taxon>
        <taxon>Euteleostomi</taxon>
        <taxon>Mammalia</taxon>
        <taxon>Eutheria</taxon>
        <taxon>Euarchontoglires</taxon>
        <taxon>Glires</taxon>
        <taxon>Rodentia</taxon>
        <taxon>Myomorpha</taxon>
        <taxon>Muroidea</taxon>
        <taxon>Muridae</taxon>
        <taxon>Murinae</taxon>
        <taxon>Rattus</taxon>
    </lineage>
</organism>
<gene>
    <name evidence="2" type="primary">Sox15_predicted</name>
    <name evidence="2" type="ORF">rCG_34129</name>
</gene>
<evidence type="ECO:0000313" key="2">
    <source>
        <dbReference type="EMBL" id="EDM04880.1"/>
    </source>
</evidence>
<evidence type="ECO:0000256" key="1">
    <source>
        <dbReference type="SAM" id="MobiDB-lite"/>
    </source>
</evidence>
<name>A6HFS5_RAT</name>
<dbReference type="AlphaFoldDB" id="A6HFS5"/>
<feature type="region of interest" description="Disordered" evidence="1">
    <location>
        <begin position="56"/>
        <end position="78"/>
    </location>
</feature>
<dbReference type="EMBL" id="CH473948">
    <property type="protein sequence ID" value="EDM04880.1"/>
    <property type="molecule type" value="Genomic_DNA"/>
</dbReference>
<reference evidence="2" key="1">
    <citation type="journal article" date="2005" name="Genome Res.">
        <title>Gene and alternative splicing annotation with AIR.</title>
        <authorList>
            <person name="Florea L."/>
            <person name="Di Francesco V."/>
            <person name="Miller J."/>
            <person name="Turner R."/>
            <person name="Yao A."/>
            <person name="Harris M."/>
            <person name="Walenz B."/>
            <person name="Mobarry C."/>
            <person name="Merkulov G.V."/>
            <person name="Charlab R."/>
            <person name="Dew I."/>
            <person name="Deng Z."/>
            <person name="Istrail S."/>
            <person name="Li P."/>
            <person name="Sutton G."/>
        </authorList>
    </citation>
    <scope>NUCLEOTIDE SEQUENCE</scope>
    <source>
        <strain evidence="2">BN</strain>
    </source>
</reference>
<sequence length="111" mass="11909">MKRRDPSWRRLSVFVPATSMTTPTTSTDPGEKAKTRAPGRSISAREEVARYVEAHTGGRGTQLPKGVGALGTSPPTIRQPTCLAVTPLPIADRRPPHRVLSLRVILGSKGS</sequence>
<protein>
    <submittedName>
        <fullName evidence="2">SRY-box containing gene 15 (Predicted)</fullName>
    </submittedName>
</protein>
<proteinExistence type="predicted"/>
<accession>A6HFS5</accession>
<feature type="compositionally biased region" description="Low complexity" evidence="1">
    <location>
        <begin position="18"/>
        <end position="27"/>
    </location>
</feature>
<dbReference type="Proteomes" id="UP000234681">
    <property type="component" value="Chromosome 10"/>
</dbReference>